<dbReference type="Pfam" id="PF01266">
    <property type="entry name" value="DAO"/>
    <property type="match status" value="1"/>
</dbReference>
<evidence type="ECO:0000256" key="6">
    <source>
        <dbReference type="ARBA" id="ARBA00037941"/>
    </source>
</evidence>
<dbReference type="InParanoid" id="A0A6I9Q8K6"/>
<comment type="similarity">
    <text evidence="6">Belongs to the L2HGDH family.</text>
</comment>
<dbReference type="Gene3D" id="3.30.9.10">
    <property type="entry name" value="D-Amino Acid Oxidase, subunit A, domain 2"/>
    <property type="match status" value="1"/>
</dbReference>
<name>A0A6I9Q8K6_ELAGV</name>
<evidence type="ECO:0000256" key="7">
    <source>
        <dbReference type="ARBA" id="ARBA00038878"/>
    </source>
</evidence>
<accession>A0A6I9Q8K6</accession>
<dbReference type="KEGG" id="egu:105032055"/>
<dbReference type="FunCoup" id="A0A6I9Q8K6">
    <property type="interactions" value="1603"/>
</dbReference>
<evidence type="ECO:0000256" key="8">
    <source>
        <dbReference type="ARBA" id="ARBA00041137"/>
    </source>
</evidence>
<reference evidence="11" key="1">
    <citation type="submission" date="2025-08" db="UniProtKB">
        <authorList>
            <consortium name="RefSeq"/>
        </authorList>
    </citation>
    <scope>IDENTIFICATION</scope>
</reference>
<evidence type="ECO:0000313" key="11">
    <source>
        <dbReference type="RefSeq" id="XP_010904697.1"/>
    </source>
</evidence>
<evidence type="ECO:0000313" key="10">
    <source>
        <dbReference type="Proteomes" id="UP000504607"/>
    </source>
</evidence>
<protein>
    <recommendedName>
        <fullName evidence="8">L-2-hydroxyglutarate dehydrogenase, mitochondrial</fullName>
        <ecNumber evidence="7">1.1.99.2</ecNumber>
    </recommendedName>
</protein>
<evidence type="ECO:0000256" key="5">
    <source>
        <dbReference type="ARBA" id="ARBA00036066"/>
    </source>
</evidence>
<dbReference type="Proteomes" id="UP000504607">
    <property type="component" value="Unplaced"/>
</dbReference>
<organism evidence="10 11">
    <name type="scientific">Elaeis guineensis var. tenera</name>
    <name type="common">Oil palm</name>
    <dbReference type="NCBI Taxonomy" id="51953"/>
    <lineage>
        <taxon>Eukaryota</taxon>
        <taxon>Viridiplantae</taxon>
        <taxon>Streptophyta</taxon>
        <taxon>Embryophyta</taxon>
        <taxon>Tracheophyta</taxon>
        <taxon>Spermatophyta</taxon>
        <taxon>Magnoliopsida</taxon>
        <taxon>Liliopsida</taxon>
        <taxon>Arecaceae</taxon>
        <taxon>Arecoideae</taxon>
        <taxon>Cocoseae</taxon>
        <taxon>Elaeidinae</taxon>
        <taxon>Elaeis</taxon>
    </lineage>
</organism>
<proteinExistence type="inferred from homology"/>
<keyword evidence="3" id="KW-0274">FAD</keyword>
<evidence type="ECO:0000256" key="4">
    <source>
        <dbReference type="ARBA" id="ARBA00023002"/>
    </source>
</evidence>
<keyword evidence="4" id="KW-0560">Oxidoreductase</keyword>
<keyword evidence="2" id="KW-0285">Flavoprotein</keyword>
<dbReference type="PANTHER" id="PTHR43104">
    <property type="entry name" value="L-2-HYDROXYGLUTARATE DEHYDROGENASE, MITOCHONDRIAL"/>
    <property type="match status" value="1"/>
</dbReference>
<dbReference type="RefSeq" id="XP_010904697.1">
    <property type="nucleotide sequence ID" value="XM_010906395.3"/>
</dbReference>
<dbReference type="InterPro" id="IPR006076">
    <property type="entry name" value="FAD-dep_OxRdtase"/>
</dbReference>
<feature type="domain" description="FAD dependent oxidoreductase" evidence="9">
    <location>
        <begin position="40"/>
        <end position="422"/>
    </location>
</feature>
<dbReference type="GO" id="GO:0047545">
    <property type="term" value="F:(S)-2-hydroxyglutarate dehydrogenase activity"/>
    <property type="evidence" value="ECO:0007669"/>
    <property type="project" value="UniProtKB-EC"/>
</dbReference>
<evidence type="ECO:0000256" key="1">
    <source>
        <dbReference type="ARBA" id="ARBA00001974"/>
    </source>
</evidence>
<dbReference type="SUPFAM" id="SSF51905">
    <property type="entry name" value="FAD/NAD(P)-binding domain"/>
    <property type="match status" value="1"/>
</dbReference>
<sequence length="426" mass="46413">MLGRALRSYGRKVAGAGVLEGTRLICFAGELEGIPRETADVVVIGAGVVGIGVAREFALKGRDVLVVEAASTFGTGTSSRNSEVIHAGIYYPPKSLKASLCVRGKELLYKYCFDRGIPHKRTGKLIVATSVAEVPKLEDLLRRGTENSVEDLRMMEGSRAMQMEPELQCVKALLSPSSGIVDSHSLMLSLVGEAENFRTTFSYNTTVIGGHFENNCLHLHISESKDLENHTGDVPLLPQLIVIPKLVINSAGLSAVPLAKRFRGLKQGVVPAAYYARGCYFTLSKPKYPFSHLIYPIPEDGGLGVHVTLDLNGFVKFGPDVEWIDGINDLSSFLNGFDYSVNSDRSHRFYSEIRKYFPNLKDGSLEPGYSGIRPKLSGPRQPPWDFVIQGEDIHGVPGLINLFGIESPGLTSSLAIAEYIVARSSR</sequence>
<comment type="catalytic activity">
    <reaction evidence="5">
        <text>(S)-2-hydroxyglutarate + A = 2-oxoglutarate + AH2</text>
        <dbReference type="Rhea" id="RHEA:21252"/>
        <dbReference type="ChEBI" id="CHEBI:13193"/>
        <dbReference type="ChEBI" id="CHEBI:16782"/>
        <dbReference type="ChEBI" id="CHEBI:16810"/>
        <dbReference type="ChEBI" id="CHEBI:17499"/>
        <dbReference type="EC" id="1.1.99.2"/>
    </reaction>
</comment>
<evidence type="ECO:0000259" key="9">
    <source>
        <dbReference type="Pfam" id="PF01266"/>
    </source>
</evidence>
<keyword evidence="10" id="KW-1185">Reference proteome</keyword>
<dbReference type="EC" id="1.1.99.2" evidence="7"/>
<dbReference type="GeneID" id="105032055"/>
<evidence type="ECO:0000256" key="2">
    <source>
        <dbReference type="ARBA" id="ARBA00022630"/>
    </source>
</evidence>
<dbReference type="AlphaFoldDB" id="A0A6I9Q8K6"/>
<dbReference type="Gene3D" id="3.50.50.60">
    <property type="entry name" value="FAD/NAD(P)-binding domain"/>
    <property type="match status" value="1"/>
</dbReference>
<comment type="cofactor">
    <cofactor evidence="1">
        <name>FAD</name>
        <dbReference type="ChEBI" id="CHEBI:57692"/>
    </cofactor>
</comment>
<dbReference type="InterPro" id="IPR036188">
    <property type="entry name" value="FAD/NAD-bd_sf"/>
</dbReference>
<dbReference type="OrthoDB" id="498204at2759"/>
<evidence type="ECO:0000256" key="3">
    <source>
        <dbReference type="ARBA" id="ARBA00022827"/>
    </source>
</evidence>
<gene>
    <name evidence="11" type="primary">LOC105032055</name>
</gene>
<dbReference type="PANTHER" id="PTHR43104:SF4">
    <property type="entry name" value="L-2-HYDROXYGLUTARATE DEHYDROGENASE, MITOCHONDRIAL"/>
    <property type="match status" value="1"/>
</dbReference>